<reference evidence="1 2" key="1">
    <citation type="submission" date="2016-03" db="EMBL/GenBank/DDBJ databases">
        <title>Trachymyrmex septentrionalis WGS genome.</title>
        <authorList>
            <person name="Nygaard S."/>
            <person name="Hu H."/>
            <person name="Boomsma J."/>
            <person name="Zhang G."/>
        </authorList>
    </citation>
    <scope>NUCLEOTIDE SEQUENCE [LARGE SCALE GENOMIC DNA]</scope>
    <source>
        <strain evidence="1">Tsep2-gDNA-1</strain>
        <tissue evidence="1">Whole body</tissue>
    </source>
</reference>
<dbReference type="AlphaFoldDB" id="A0A195FAY5"/>
<protein>
    <submittedName>
        <fullName evidence="1">Uncharacterized protein</fullName>
    </submittedName>
</protein>
<feature type="non-terminal residue" evidence="1">
    <location>
        <position position="1"/>
    </location>
</feature>
<sequence length="194" mass="21969">PVAEMTYFDSGTIEHVREREVIRYQAAVMASLQSQSNFESGYPRAGVHSGKPRVHNRFPLYTFHLASSKTSENLSTRPLLPFIVGVYNTPCWIQLVEPVVVYERESGYIEKDGRSKKERKPSETFGPATSVNSWNALPLTPILLPRLSFHRSSLTNSPLSSREFSSEFLMLVDTLKLMTRVSNASDLKSIRCRD</sequence>
<name>A0A195FAY5_9HYME</name>
<dbReference type="Proteomes" id="UP000078541">
    <property type="component" value="Unassembled WGS sequence"/>
</dbReference>
<evidence type="ECO:0000313" key="1">
    <source>
        <dbReference type="EMBL" id="KYN37593.1"/>
    </source>
</evidence>
<proteinExistence type="predicted"/>
<organism evidence="1 2">
    <name type="scientific">Trachymyrmex septentrionalis</name>
    <dbReference type="NCBI Taxonomy" id="34720"/>
    <lineage>
        <taxon>Eukaryota</taxon>
        <taxon>Metazoa</taxon>
        <taxon>Ecdysozoa</taxon>
        <taxon>Arthropoda</taxon>
        <taxon>Hexapoda</taxon>
        <taxon>Insecta</taxon>
        <taxon>Pterygota</taxon>
        <taxon>Neoptera</taxon>
        <taxon>Endopterygota</taxon>
        <taxon>Hymenoptera</taxon>
        <taxon>Apocrita</taxon>
        <taxon>Aculeata</taxon>
        <taxon>Formicoidea</taxon>
        <taxon>Formicidae</taxon>
        <taxon>Myrmicinae</taxon>
        <taxon>Trachymyrmex</taxon>
    </lineage>
</organism>
<accession>A0A195FAY5</accession>
<dbReference type="EMBL" id="KQ981693">
    <property type="protein sequence ID" value="KYN37593.1"/>
    <property type="molecule type" value="Genomic_DNA"/>
</dbReference>
<evidence type="ECO:0000313" key="2">
    <source>
        <dbReference type="Proteomes" id="UP000078541"/>
    </source>
</evidence>
<keyword evidence="2" id="KW-1185">Reference proteome</keyword>
<gene>
    <name evidence="1" type="ORF">ALC56_07792</name>
</gene>